<proteinExistence type="predicted"/>
<feature type="transmembrane region" description="Helical" evidence="1">
    <location>
        <begin position="131"/>
        <end position="150"/>
    </location>
</feature>
<feature type="transmembrane region" description="Helical" evidence="1">
    <location>
        <begin position="48"/>
        <end position="67"/>
    </location>
</feature>
<dbReference type="Proteomes" id="UP000480303">
    <property type="component" value="Unassembled WGS sequence"/>
</dbReference>
<organism evidence="2 3">
    <name type="scientific">Pseudolactococcus hodotermopsidis</name>
    <dbReference type="NCBI Taxonomy" id="2709157"/>
    <lineage>
        <taxon>Bacteria</taxon>
        <taxon>Bacillati</taxon>
        <taxon>Bacillota</taxon>
        <taxon>Bacilli</taxon>
        <taxon>Lactobacillales</taxon>
        <taxon>Streptococcaceae</taxon>
        <taxon>Pseudolactococcus</taxon>
    </lineage>
</organism>
<protein>
    <recommendedName>
        <fullName evidence="4">DUF2798 domain-containing protein</fullName>
    </recommendedName>
</protein>
<gene>
    <name evidence="2" type="ORF">Hs30E_09860</name>
</gene>
<keyword evidence="1" id="KW-0812">Transmembrane</keyword>
<keyword evidence="3" id="KW-1185">Reference proteome</keyword>
<dbReference type="AlphaFoldDB" id="A0A6A0BCR2"/>
<accession>A0A6A0BCR2</accession>
<comment type="caution">
    <text evidence="2">The sequence shown here is derived from an EMBL/GenBank/DDBJ whole genome shotgun (WGS) entry which is preliminary data.</text>
</comment>
<feature type="transmembrane region" description="Helical" evidence="1">
    <location>
        <begin position="88"/>
        <end position="111"/>
    </location>
</feature>
<evidence type="ECO:0008006" key="4">
    <source>
        <dbReference type="Google" id="ProtNLM"/>
    </source>
</evidence>
<evidence type="ECO:0000256" key="1">
    <source>
        <dbReference type="SAM" id="Phobius"/>
    </source>
</evidence>
<keyword evidence="1" id="KW-0472">Membrane</keyword>
<evidence type="ECO:0000313" key="3">
    <source>
        <dbReference type="Proteomes" id="UP000480303"/>
    </source>
</evidence>
<keyword evidence="1" id="KW-1133">Transmembrane helix</keyword>
<feature type="transmembrane region" description="Helical" evidence="1">
    <location>
        <begin position="14"/>
        <end position="42"/>
    </location>
</feature>
<dbReference type="InterPro" id="IPR021529">
    <property type="entry name" value="DUF2798"/>
</dbReference>
<dbReference type="EMBL" id="BLLI01000023">
    <property type="protein sequence ID" value="GFH42435.1"/>
    <property type="molecule type" value="Genomic_DNA"/>
</dbReference>
<reference evidence="2 3" key="1">
    <citation type="submission" date="2020-02" db="EMBL/GenBank/DDBJ databases">
        <title>Draft genome sequence of Lactococcus sp. Hs30E4-3.</title>
        <authorList>
            <person name="Noda S."/>
            <person name="Yuki M."/>
            <person name="Ohkuma M."/>
        </authorList>
    </citation>
    <scope>NUCLEOTIDE SEQUENCE [LARGE SCALE GENOMIC DNA]</scope>
    <source>
        <strain evidence="2 3">Hs30E4-3</strain>
    </source>
</reference>
<sequence length="161" mass="18331">MEFHMKLPRNGKEFALFLAIVSILSVNIIAPLITCFEIGFSLQTWKNTLAILPFIWVAVVIFVLLTNAPASKLAKKIVHEKDSFNSQITVNILVNVLMMSILLTVVATWIGTKSFTLEPVQNFFYRWPRNFAISLFVEMIIAQPIARFVLHKMHIKLDAKA</sequence>
<evidence type="ECO:0000313" key="2">
    <source>
        <dbReference type="EMBL" id="GFH42435.1"/>
    </source>
</evidence>
<name>A0A6A0BCR2_9LACT</name>
<dbReference type="Pfam" id="PF11391">
    <property type="entry name" value="DUF2798"/>
    <property type="match status" value="1"/>
</dbReference>